<dbReference type="Proteomes" id="UP000003986">
    <property type="component" value="Unassembled WGS sequence"/>
</dbReference>
<proteinExistence type="predicted"/>
<sequence length="35" mass="3818">MSAADRARRNAAILDPFIPHPFVPEIPLSDARTDG</sequence>
<reference evidence="2" key="1">
    <citation type="submission" date="2008-10" db="EMBL/GenBank/DDBJ databases">
        <authorList>
            <person name="Molnar K."/>
        </authorList>
    </citation>
    <scope>NUCLEOTIDE SEQUENCE [LARGE SCALE GENOMIC DNA]</scope>
    <source>
        <strain evidence="2">NRRL 15998</strain>
    </source>
</reference>
<protein>
    <submittedName>
        <fullName evidence="1">Predicted protein</fullName>
    </submittedName>
</protein>
<gene>
    <name evidence="1" type="ORF">SSGG_06606</name>
</gene>
<accession>D6AII4</accession>
<dbReference type="AlphaFoldDB" id="D6AII4"/>
<name>D6AII4_STRFL</name>
<dbReference type="EMBL" id="DS999644">
    <property type="protein sequence ID" value="EFE79239.2"/>
    <property type="molecule type" value="Genomic_DNA"/>
</dbReference>
<evidence type="ECO:0000313" key="1">
    <source>
        <dbReference type="EMBL" id="EFE79239.2"/>
    </source>
</evidence>
<reference evidence="2" key="2">
    <citation type="submission" date="2008-12" db="EMBL/GenBank/DDBJ databases">
        <title>Annotation of Streptomyces roseosporus strain NRRL 15998.</title>
        <authorList>
            <consortium name="The Broad Institute Genome Sequencing Platform"/>
            <consortium name="Broad Institute Microbial Sequencing Center"/>
            <person name="Fischbach M."/>
            <person name="Ward D."/>
            <person name="Young S."/>
            <person name="Kodira C.D."/>
            <person name="Zeng Q."/>
            <person name="Koehrsen M."/>
            <person name="Godfrey P."/>
            <person name="Alvarado L."/>
            <person name="Berlin A.M."/>
            <person name="Borenstein D."/>
            <person name="Chen Z."/>
            <person name="Engels R."/>
            <person name="Freedman E."/>
            <person name="Gellesch M."/>
            <person name="Goldberg J."/>
            <person name="Griggs A."/>
            <person name="Gujja S."/>
            <person name="Heiman D.I."/>
            <person name="Hepburn T.A."/>
            <person name="Howarth C."/>
            <person name="Jen D."/>
            <person name="Larson L."/>
            <person name="Lewis B."/>
            <person name="Mehta T."/>
            <person name="Park D."/>
            <person name="Pearson M."/>
            <person name="Roberts A."/>
            <person name="Saif S."/>
            <person name="Shea T.D."/>
            <person name="Shenoy N."/>
            <person name="Sisk P."/>
            <person name="Stolte C."/>
            <person name="Sykes S.N."/>
            <person name="Walk T."/>
            <person name="White J."/>
            <person name="Yandava C."/>
            <person name="Straight P."/>
            <person name="Clardy J."/>
            <person name="Hung D."/>
            <person name="Kolter R."/>
            <person name="Mekalanos J."/>
            <person name="Walker S."/>
            <person name="Walsh C.T."/>
            <person name="Wieland B.L.C."/>
            <person name="Ilzarbe M."/>
            <person name="Galagan J."/>
            <person name="Nusbaum C."/>
            <person name="Birren B."/>
        </authorList>
    </citation>
    <scope>NUCLEOTIDE SEQUENCE [LARGE SCALE GENOMIC DNA]</scope>
    <source>
        <strain evidence="2">NRRL 15998</strain>
    </source>
</reference>
<evidence type="ECO:0000313" key="2">
    <source>
        <dbReference type="Proteomes" id="UP000003986"/>
    </source>
</evidence>
<organism evidence="1 2">
    <name type="scientific">Streptomyces filamentosus NRRL 15998</name>
    <dbReference type="NCBI Taxonomy" id="457431"/>
    <lineage>
        <taxon>Bacteria</taxon>
        <taxon>Bacillati</taxon>
        <taxon>Actinomycetota</taxon>
        <taxon>Actinomycetes</taxon>
        <taxon>Kitasatosporales</taxon>
        <taxon>Streptomycetaceae</taxon>
        <taxon>Streptomyces</taxon>
    </lineage>
</organism>